<organism evidence="2 3">
    <name type="scientific">Pontibacter rugosus</name>
    <dbReference type="NCBI Taxonomy" id="1745966"/>
    <lineage>
        <taxon>Bacteria</taxon>
        <taxon>Pseudomonadati</taxon>
        <taxon>Bacteroidota</taxon>
        <taxon>Cytophagia</taxon>
        <taxon>Cytophagales</taxon>
        <taxon>Hymenobacteraceae</taxon>
        <taxon>Pontibacter</taxon>
    </lineage>
</organism>
<name>A0ABW3SV05_9BACT</name>
<evidence type="ECO:0000259" key="1">
    <source>
        <dbReference type="Pfam" id="PF21751"/>
    </source>
</evidence>
<reference evidence="3" key="1">
    <citation type="journal article" date="2019" name="Int. J. Syst. Evol. Microbiol.">
        <title>The Global Catalogue of Microorganisms (GCM) 10K type strain sequencing project: providing services to taxonomists for standard genome sequencing and annotation.</title>
        <authorList>
            <consortium name="The Broad Institute Genomics Platform"/>
            <consortium name="The Broad Institute Genome Sequencing Center for Infectious Disease"/>
            <person name="Wu L."/>
            <person name="Ma J."/>
        </authorList>
    </citation>
    <scope>NUCLEOTIDE SEQUENCE [LARGE SCALE GENOMIC DNA]</scope>
    <source>
        <strain evidence="3">JCM 31319</strain>
    </source>
</reference>
<feature type="domain" description="Probable sensor" evidence="1">
    <location>
        <begin position="38"/>
        <end position="126"/>
    </location>
</feature>
<dbReference type="Pfam" id="PF21751">
    <property type="entry name" value="DACNV"/>
    <property type="match status" value="1"/>
</dbReference>
<evidence type="ECO:0000313" key="2">
    <source>
        <dbReference type="EMBL" id="MFD1188493.1"/>
    </source>
</evidence>
<accession>A0ABW3SV05</accession>
<dbReference type="RefSeq" id="WP_377532189.1">
    <property type="nucleotide sequence ID" value="NZ_JBHTLD010000287.1"/>
</dbReference>
<dbReference type="Proteomes" id="UP001597094">
    <property type="component" value="Unassembled WGS sequence"/>
</dbReference>
<protein>
    <submittedName>
        <fullName evidence="2">Sensor domain DACNV-containing protein</fullName>
    </submittedName>
</protein>
<evidence type="ECO:0000313" key="3">
    <source>
        <dbReference type="Proteomes" id="UP001597094"/>
    </source>
</evidence>
<gene>
    <name evidence="2" type="ORF">ACFQ2O_19945</name>
</gene>
<proteinExistence type="predicted"/>
<keyword evidence="3" id="KW-1185">Reference proteome</keyword>
<dbReference type="EMBL" id="JBHTLD010000287">
    <property type="protein sequence ID" value="MFD1188493.1"/>
    <property type="molecule type" value="Genomic_DNA"/>
</dbReference>
<sequence>MMHSSSETTYQAAKAVAKTIEEHFRNQLTKARAQGNNELAPEPSAAVIESIIDTLFWSSLRREEGVSPKISLAYVSPEQAGAPIIFEHRLELTSAVLAKLSPAVERPGVHLGVWQDEGKLYIWGATRVIPSLCFVLDVSAPALLVIKHRRIGGVGKFANVAVLKGDQVKVINEQAASLPDCPSLLATLLNFSSSYSDHDGVNILVQLAVSMRAHGRGGTLLIVQSGTDSWKKSIIHPILYSIAPAFHGLADLMRQEQSERSKSIWQGSLRNAVEGVAGLTAVDGATIITNEYELLAFGAKIGRPEGKPPIDKVVFTEPIVGNQPTTLSPAQRGGTRHLSAAQFVQDQPNAFALVASQDGAFTIYAWSACDEVVYAHRVDTLLL</sequence>
<comment type="caution">
    <text evidence="2">The sequence shown here is derived from an EMBL/GenBank/DDBJ whole genome shotgun (WGS) entry which is preliminary data.</text>
</comment>
<dbReference type="InterPro" id="IPR048551">
    <property type="entry name" value="DACNV"/>
</dbReference>